<evidence type="ECO:0000259" key="6">
    <source>
        <dbReference type="PROSITE" id="PS50977"/>
    </source>
</evidence>
<dbReference type="Gene3D" id="1.10.357.10">
    <property type="entry name" value="Tetracycline Repressor, domain 2"/>
    <property type="match status" value="1"/>
</dbReference>
<dbReference type="SUPFAM" id="SSF46689">
    <property type="entry name" value="Homeodomain-like"/>
    <property type="match status" value="1"/>
</dbReference>
<reference evidence="7 8" key="1">
    <citation type="submission" date="2020-07" db="EMBL/GenBank/DDBJ databases">
        <title>Sequencing the genomes of 1000 actinobacteria strains.</title>
        <authorList>
            <person name="Klenk H.-P."/>
        </authorList>
    </citation>
    <scope>NUCLEOTIDE SEQUENCE [LARGE SCALE GENOMIC DNA]</scope>
    <source>
        <strain evidence="7 8">DSM 24552</strain>
    </source>
</reference>
<feature type="compositionally biased region" description="Low complexity" evidence="5">
    <location>
        <begin position="96"/>
        <end position="112"/>
    </location>
</feature>
<keyword evidence="2 4" id="KW-0238">DNA-binding</keyword>
<evidence type="ECO:0000256" key="4">
    <source>
        <dbReference type="PROSITE-ProRule" id="PRU00335"/>
    </source>
</evidence>
<evidence type="ECO:0000256" key="3">
    <source>
        <dbReference type="ARBA" id="ARBA00023163"/>
    </source>
</evidence>
<dbReference type="EMBL" id="JACCAC010000001">
    <property type="protein sequence ID" value="NYG55346.1"/>
    <property type="molecule type" value="Genomic_DNA"/>
</dbReference>
<evidence type="ECO:0000256" key="2">
    <source>
        <dbReference type="ARBA" id="ARBA00023125"/>
    </source>
</evidence>
<dbReference type="PANTHER" id="PTHR30055">
    <property type="entry name" value="HTH-TYPE TRANSCRIPTIONAL REGULATOR RUTR"/>
    <property type="match status" value="1"/>
</dbReference>
<dbReference type="InterPro" id="IPR009057">
    <property type="entry name" value="Homeodomain-like_sf"/>
</dbReference>
<feature type="region of interest" description="Disordered" evidence="5">
    <location>
        <begin position="95"/>
        <end position="124"/>
    </location>
</feature>
<evidence type="ECO:0000313" key="8">
    <source>
        <dbReference type="Proteomes" id="UP000544110"/>
    </source>
</evidence>
<feature type="domain" description="HTH tetR-type" evidence="6">
    <location>
        <begin position="1"/>
        <end position="59"/>
    </location>
</feature>
<dbReference type="InterPro" id="IPR001647">
    <property type="entry name" value="HTH_TetR"/>
</dbReference>
<proteinExistence type="predicted"/>
<dbReference type="Pfam" id="PF00440">
    <property type="entry name" value="TetR_N"/>
    <property type="match status" value="1"/>
</dbReference>
<accession>A0A7Y9UME9</accession>
<protein>
    <submittedName>
        <fullName evidence="7">AcrR family transcriptional regulator</fullName>
    </submittedName>
</protein>
<dbReference type="GO" id="GO:0003700">
    <property type="term" value="F:DNA-binding transcription factor activity"/>
    <property type="evidence" value="ECO:0007669"/>
    <property type="project" value="TreeGrafter"/>
</dbReference>
<keyword evidence="3" id="KW-0804">Transcription</keyword>
<evidence type="ECO:0000256" key="1">
    <source>
        <dbReference type="ARBA" id="ARBA00023015"/>
    </source>
</evidence>
<comment type="caution">
    <text evidence="7">The sequence shown here is derived from an EMBL/GenBank/DDBJ whole genome shotgun (WGS) entry which is preliminary data.</text>
</comment>
<dbReference type="PANTHER" id="PTHR30055:SF234">
    <property type="entry name" value="HTH-TYPE TRANSCRIPTIONAL REGULATOR BETI"/>
    <property type="match status" value="1"/>
</dbReference>
<dbReference type="InterPro" id="IPR050109">
    <property type="entry name" value="HTH-type_TetR-like_transc_reg"/>
</dbReference>
<dbReference type="AlphaFoldDB" id="A0A7Y9UME9"/>
<dbReference type="GO" id="GO:0000976">
    <property type="term" value="F:transcription cis-regulatory region binding"/>
    <property type="evidence" value="ECO:0007669"/>
    <property type="project" value="TreeGrafter"/>
</dbReference>
<name>A0A7Y9UME9_9ACTN</name>
<keyword evidence="8" id="KW-1185">Reference proteome</keyword>
<dbReference type="PROSITE" id="PS50977">
    <property type="entry name" value="HTH_TETR_2"/>
    <property type="match status" value="1"/>
</dbReference>
<feature type="DNA-binding region" description="H-T-H motif" evidence="4">
    <location>
        <begin position="22"/>
        <end position="41"/>
    </location>
</feature>
<evidence type="ECO:0000313" key="7">
    <source>
        <dbReference type="EMBL" id="NYG55346.1"/>
    </source>
</evidence>
<sequence length="124" mass="12866">MRAAVLKAAMTLAHARGVRGISMGLIANAAGISRAALYKYFPGVDDILVAAHAEHVASHLAALEAARSCASTPGDALAILLGSYGQICAHRGHQCRSTSTPSSTPGTARTSSICHPRPAHLRYH</sequence>
<organism evidence="7 8">
    <name type="scientific">Nocardioides perillae</name>
    <dbReference type="NCBI Taxonomy" id="1119534"/>
    <lineage>
        <taxon>Bacteria</taxon>
        <taxon>Bacillati</taxon>
        <taxon>Actinomycetota</taxon>
        <taxon>Actinomycetes</taxon>
        <taxon>Propionibacteriales</taxon>
        <taxon>Nocardioidaceae</taxon>
        <taxon>Nocardioides</taxon>
    </lineage>
</organism>
<dbReference type="RefSeq" id="WP_179517806.1">
    <property type="nucleotide sequence ID" value="NZ_JACCAC010000001.1"/>
</dbReference>
<dbReference type="PRINTS" id="PR00455">
    <property type="entry name" value="HTHTETR"/>
</dbReference>
<evidence type="ECO:0000256" key="5">
    <source>
        <dbReference type="SAM" id="MobiDB-lite"/>
    </source>
</evidence>
<keyword evidence="1" id="KW-0805">Transcription regulation</keyword>
<gene>
    <name evidence="7" type="ORF">BJ989_001650</name>
</gene>
<dbReference type="Proteomes" id="UP000544110">
    <property type="component" value="Unassembled WGS sequence"/>
</dbReference>